<dbReference type="OrthoDB" id="632318at2"/>
<protein>
    <submittedName>
        <fullName evidence="1">Uncharacterized protein</fullName>
    </submittedName>
</protein>
<dbReference type="RefSeq" id="WP_151166136.1">
    <property type="nucleotide sequence ID" value="NZ_WACR01000001.1"/>
</dbReference>
<comment type="caution">
    <text evidence="1">The sequence shown here is derived from an EMBL/GenBank/DDBJ whole genome shotgun (WGS) entry which is preliminary data.</text>
</comment>
<accession>A0A6N6M7S8</accession>
<keyword evidence="2" id="KW-1185">Reference proteome</keyword>
<dbReference type="Pfam" id="PF19867">
    <property type="entry name" value="DUF6340"/>
    <property type="match status" value="1"/>
</dbReference>
<sequence length="318" mass="35829">MLHPPQSGLVKLPQPMALFNNIDSEFALTEFYRNGTFIEQINAQNNYIQHYTLVGISKAFKEVNYYTPQIADSFKVNPLSRMKSGPLPKKALDAIFDKIEADLVLVLEGYDASIDANGQVTYSAPVDRSYGTVRVPYFDGSQTVSMTIFFRIYNRNGEVLSQSQVSDQLTSMASGESPQEVHFNMPDEASMLEQTALFVGSNIAKMVSLHWRDVQRTMYLYGNDELVEAGNLAIKGDWPQATDLWFELAGSDREKIAEKASYNMALASEMAGDLDLAITWAERCIENYDSRLAKSYLEVLKQRSKDLEPFKPYLSSKN</sequence>
<dbReference type="InterPro" id="IPR045921">
    <property type="entry name" value="DUF6340"/>
</dbReference>
<dbReference type="EMBL" id="WACR01000001">
    <property type="protein sequence ID" value="KAB1066148.1"/>
    <property type="molecule type" value="Genomic_DNA"/>
</dbReference>
<name>A0A6N6M7S8_9FLAO</name>
<proteinExistence type="predicted"/>
<reference evidence="1 2" key="1">
    <citation type="submission" date="2019-09" db="EMBL/GenBank/DDBJ databases">
        <title>Genomes of Cryomorphaceae.</title>
        <authorList>
            <person name="Bowman J.P."/>
        </authorList>
    </citation>
    <scope>NUCLEOTIDE SEQUENCE [LARGE SCALE GENOMIC DNA]</scope>
    <source>
        <strain evidence="1 2">KCTC 52047</strain>
    </source>
</reference>
<dbReference type="Proteomes" id="UP000435357">
    <property type="component" value="Unassembled WGS sequence"/>
</dbReference>
<evidence type="ECO:0000313" key="2">
    <source>
        <dbReference type="Proteomes" id="UP000435357"/>
    </source>
</evidence>
<gene>
    <name evidence="1" type="ORF">F3059_01365</name>
</gene>
<dbReference type="AlphaFoldDB" id="A0A6N6M7S8"/>
<organism evidence="1 2">
    <name type="scientific">Salibacter halophilus</name>
    <dbReference type="NCBI Taxonomy" id="1803916"/>
    <lineage>
        <taxon>Bacteria</taxon>
        <taxon>Pseudomonadati</taxon>
        <taxon>Bacteroidota</taxon>
        <taxon>Flavobacteriia</taxon>
        <taxon>Flavobacteriales</taxon>
        <taxon>Salibacteraceae</taxon>
        <taxon>Salibacter</taxon>
    </lineage>
</organism>
<evidence type="ECO:0000313" key="1">
    <source>
        <dbReference type="EMBL" id="KAB1066148.1"/>
    </source>
</evidence>